<evidence type="ECO:0000313" key="2">
    <source>
        <dbReference type="EMBL" id="WVZ81021.1"/>
    </source>
</evidence>
<dbReference type="EMBL" id="CP144750">
    <property type="protein sequence ID" value="WVZ81021.1"/>
    <property type="molecule type" value="Genomic_DNA"/>
</dbReference>
<evidence type="ECO:0000313" key="3">
    <source>
        <dbReference type="Proteomes" id="UP001341281"/>
    </source>
</evidence>
<accession>A0AAQ3X101</accession>
<gene>
    <name evidence="2" type="ORF">U9M48_028448</name>
</gene>
<keyword evidence="3" id="KW-1185">Reference proteome</keyword>
<feature type="region of interest" description="Disordered" evidence="1">
    <location>
        <begin position="59"/>
        <end position="84"/>
    </location>
</feature>
<name>A0AAQ3X101_PASNO</name>
<protein>
    <submittedName>
        <fullName evidence="2">Uncharacterized protein</fullName>
    </submittedName>
</protein>
<feature type="compositionally biased region" description="Basic and acidic residues" evidence="1">
    <location>
        <begin position="67"/>
        <end position="84"/>
    </location>
</feature>
<organism evidence="2 3">
    <name type="scientific">Paspalum notatum var. saurae</name>
    <dbReference type="NCBI Taxonomy" id="547442"/>
    <lineage>
        <taxon>Eukaryota</taxon>
        <taxon>Viridiplantae</taxon>
        <taxon>Streptophyta</taxon>
        <taxon>Embryophyta</taxon>
        <taxon>Tracheophyta</taxon>
        <taxon>Spermatophyta</taxon>
        <taxon>Magnoliopsida</taxon>
        <taxon>Liliopsida</taxon>
        <taxon>Poales</taxon>
        <taxon>Poaceae</taxon>
        <taxon>PACMAD clade</taxon>
        <taxon>Panicoideae</taxon>
        <taxon>Andropogonodae</taxon>
        <taxon>Paspaleae</taxon>
        <taxon>Paspalinae</taxon>
        <taxon>Paspalum</taxon>
    </lineage>
</organism>
<dbReference type="Proteomes" id="UP001341281">
    <property type="component" value="Chromosome 06"/>
</dbReference>
<proteinExistence type="predicted"/>
<sequence length="84" mass="9298">MPSRRRRTGLAVATMPPLPCRPAALAVPSWRVVRLVAVPSCPAPSLQARRDLAGHTMAAPGRCCNQPERREEREVEEMKGGRQR</sequence>
<dbReference type="AlphaFoldDB" id="A0AAQ3X101"/>
<reference evidence="2 3" key="1">
    <citation type="submission" date="2024-02" db="EMBL/GenBank/DDBJ databases">
        <title>High-quality chromosome-scale genome assembly of Pensacola bahiagrass (Paspalum notatum Flugge var. saurae).</title>
        <authorList>
            <person name="Vega J.M."/>
            <person name="Podio M."/>
            <person name="Orjuela J."/>
            <person name="Siena L.A."/>
            <person name="Pessino S.C."/>
            <person name="Combes M.C."/>
            <person name="Mariac C."/>
            <person name="Albertini E."/>
            <person name="Pupilli F."/>
            <person name="Ortiz J.P.A."/>
            <person name="Leblanc O."/>
        </authorList>
    </citation>
    <scope>NUCLEOTIDE SEQUENCE [LARGE SCALE GENOMIC DNA]</scope>
    <source>
        <strain evidence="2">R1</strain>
        <tissue evidence="2">Leaf</tissue>
    </source>
</reference>
<evidence type="ECO:0000256" key="1">
    <source>
        <dbReference type="SAM" id="MobiDB-lite"/>
    </source>
</evidence>